<dbReference type="RefSeq" id="WP_308347348.1">
    <property type="nucleotide sequence ID" value="NZ_CP129971.1"/>
</dbReference>
<evidence type="ECO:0000259" key="1">
    <source>
        <dbReference type="Pfam" id="PF12867"/>
    </source>
</evidence>
<organism evidence="2 3">
    <name type="scientific">Marivirga salinarum</name>
    <dbReference type="NCBI Taxonomy" id="3059078"/>
    <lineage>
        <taxon>Bacteria</taxon>
        <taxon>Pseudomonadati</taxon>
        <taxon>Bacteroidota</taxon>
        <taxon>Cytophagia</taxon>
        <taxon>Cytophagales</taxon>
        <taxon>Marivirgaceae</taxon>
        <taxon>Marivirga</taxon>
    </lineage>
</organism>
<evidence type="ECO:0000313" key="2">
    <source>
        <dbReference type="EMBL" id="WKK74667.1"/>
    </source>
</evidence>
<sequence length="182" mass="21704">MNPKIQKHWARVEEGKAYYEALLQVFNDEQLNFHPEEGSWSMLDVMQHLYTSENISLQFMQNFDFNRKDEKVGLKSEIKTILLVNRLNSKKKYKAPKVLSEKKDSLSISHDAHDFSHQWEHLRNDMFNFLSEFPEEKIGHFIFVHPAVGKLNVLQTLQFFVSHLKHHQYQIESINHHKDFPK</sequence>
<dbReference type="EMBL" id="CP129971">
    <property type="protein sequence ID" value="WKK74667.1"/>
    <property type="molecule type" value="Genomic_DNA"/>
</dbReference>
<feature type="domain" description="DinB-like" evidence="1">
    <location>
        <begin position="14"/>
        <end position="171"/>
    </location>
</feature>
<accession>A0AA49GG84</accession>
<evidence type="ECO:0000313" key="3">
    <source>
        <dbReference type="Proteomes" id="UP001230496"/>
    </source>
</evidence>
<dbReference type="KEGG" id="msaa:QYS49_23635"/>
<keyword evidence="3" id="KW-1185">Reference proteome</keyword>
<protein>
    <submittedName>
        <fullName evidence="2">DinB family protein</fullName>
    </submittedName>
</protein>
<dbReference type="InterPro" id="IPR024775">
    <property type="entry name" value="DinB-like"/>
</dbReference>
<gene>
    <name evidence="2" type="ORF">QYS49_23635</name>
</gene>
<name>A0AA49GG84_9BACT</name>
<dbReference type="SUPFAM" id="SSF109854">
    <property type="entry name" value="DinB/YfiT-like putative metalloenzymes"/>
    <property type="match status" value="1"/>
</dbReference>
<dbReference type="Proteomes" id="UP001230496">
    <property type="component" value="Chromosome"/>
</dbReference>
<dbReference type="AlphaFoldDB" id="A0AA49GG84"/>
<reference evidence="2 3" key="1">
    <citation type="submission" date="2023-08" db="EMBL/GenBank/DDBJ databases">
        <title>Comparative genomics and taxonomic characterization of three novel marine species of genus Marivirga.</title>
        <authorList>
            <person name="Muhammad N."/>
            <person name="Kim S.-G."/>
        </authorList>
    </citation>
    <scope>NUCLEOTIDE SEQUENCE [LARGE SCALE GENOMIC DNA]</scope>
    <source>
        <strain evidence="2 3">BDSF4-3</strain>
    </source>
</reference>
<proteinExistence type="predicted"/>
<dbReference type="Gene3D" id="1.20.120.450">
    <property type="entry name" value="dinb family like domain"/>
    <property type="match status" value="1"/>
</dbReference>
<dbReference type="Pfam" id="PF12867">
    <property type="entry name" value="DinB_2"/>
    <property type="match status" value="1"/>
</dbReference>
<dbReference type="InterPro" id="IPR034660">
    <property type="entry name" value="DinB/YfiT-like"/>
</dbReference>